<accession>A0ABD1ZUC9</accession>
<proteinExistence type="predicted"/>
<keyword evidence="3" id="KW-1185">Reference proteome</keyword>
<protein>
    <submittedName>
        <fullName evidence="2">Uncharacterized protein</fullName>
    </submittedName>
</protein>
<organism evidence="2 3">
    <name type="scientific">Vespula squamosa</name>
    <name type="common">Southern yellow jacket</name>
    <name type="synonym">Wasp</name>
    <dbReference type="NCBI Taxonomy" id="30214"/>
    <lineage>
        <taxon>Eukaryota</taxon>
        <taxon>Metazoa</taxon>
        <taxon>Ecdysozoa</taxon>
        <taxon>Arthropoda</taxon>
        <taxon>Hexapoda</taxon>
        <taxon>Insecta</taxon>
        <taxon>Pterygota</taxon>
        <taxon>Neoptera</taxon>
        <taxon>Endopterygota</taxon>
        <taxon>Hymenoptera</taxon>
        <taxon>Apocrita</taxon>
        <taxon>Aculeata</taxon>
        <taxon>Vespoidea</taxon>
        <taxon>Vespidae</taxon>
        <taxon>Vespinae</taxon>
        <taxon>Vespula</taxon>
    </lineage>
</organism>
<gene>
    <name evidence="1" type="ORF">V1478_018183</name>
    <name evidence="2" type="ORF">V1478_018189</name>
</gene>
<dbReference type="EMBL" id="JAUDFV010000167">
    <property type="protein sequence ID" value="KAL2711954.1"/>
    <property type="molecule type" value="Genomic_DNA"/>
</dbReference>
<comment type="caution">
    <text evidence="2">The sequence shown here is derived from an EMBL/GenBank/DDBJ whole genome shotgun (WGS) entry which is preliminary data.</text>
</comment>
<sequence length="97" mass="10926">MASCENFSVHSSEFKVELQVSDYGIVTGSQGPMCDIILYLHVVFVITCKVRVLSELQCALVVLRSKTELISLKVCRKDHFVVVVRSQRPQVQNSNLK</sequence>
<evidence type="ECO:0000313" key="2">
    <source>
        <dbReference type="EMBL" id="KAL2711954.1"/>
    </source>
</evidence>
<evidence type="ECO:0000313" key="1">
    <source>
        <dbReference type="EMBL" id="KAL2711948.1"/>
    </source>
</evidence>
<reference evidence="2 3" key="1">
    <citation type="journal article" date="2024" name="Ann. Entomol. Soc. Am.">
        <title>Genomic analyses of the southern and eastern yellowjacket wasps (Hymenoptera: Vespidae) reveal evolutionary signatures of social life.</title>
        <authorList>
            <person name="Catto M.A."/>
            <person name="Caine P.B."/>
            <person name="Orr S.E."/>
            <person name="Hunt B.G."/>
            <person name="Goodisman M.A.D."/>
        </authorList>
    </citation>
    <scope>NUCLEOTIDE SEQUENCE [LARGE SCALE GENOMIC DNA]</scope>
    <source>
        <strain evidence="2">233</strain>
        <tissue evidence="2">Head and thorax</tissue>
    </source>
</reference>
<name>A0ABD1ZUC9_VESSQ</name>
<dbReference type="EMBL" id="JAUDFV010000167">
    <property type="protein sequence ID" value="KAL2711948.1"/>
    <property type="molecule type" value="Genomic_DNA"/>
</dbReference>
<evidence type="ECO:0000313" key="3">
    <source>
        <dbReference type="Proteomes" id="UP001607302"/>
    </source>
</evidence>
<dbReference type="Proteomes" id="UP001607302">
    <property type="component" value="Unassembled WGS sequence"/>
</dbReference>
<dbReference type="AlphaFoldDB" id="A0ABD1ZUC9"/>